<feature type="region of interest" description="Disordered" evidence="1">
    <location>
        <begin position="39"/>
        <end position="241"/>
    </location>
</feature>
<dbReference type="InParanoid" id="A0A1X2HTI1"/>
<dbReference type="Proteomes" id="UP000242180">
    <property type="component" value="Unassembled WGS sequence"/>
</dbReference>
<name>A0A1X2HTI1_SYNRA</name>
<sequence>MRQRRITPVFHASNAAHDTQAFLAHLFVLIAMAGSKRRDTIFGDPDEGSSKKRVRFDTKRDSPSTDFEIDHTDALETKKQRRGAVNTEDLSDEEEVGGGIYSESDEDDEEEEQKPKPPADDFDMFAEEAPALPEKKKSRKLGLSDIEGQEMQSRGDESDEDEEGKEGGEPKLTAFNMRQEFEEGSFDQQGNYIRNKEDPQAFHDRWLEGVTKKDMRAAHDAQERRERAEQLREAERQADMPQTQTDIYRELIQYLEPGDNVREALTKLSGGAKIPAWKQKLLDKKNKNKKKPETAATTATLTPEQEAERKHKVERITGLADQMMALGHFNVYDDTYEQMARHIRRPGAES</sequence>
<proteinExistence type="predicted"/>
<reference evidence="2 3" key="1">
    <citation type="submission" date="2016-07" db="EMBL/GenBank/DDBJ databases">
        <title>Pervasive Adenine N6-methylation of Active Genes in Fungi.</title>
        <authorList>
            <consortium name="DOE Joint Genome Institute"/>
            <person name="Mondo S.J."/>
            <person name="Dannebaum R.O."/>
            <person name="Kuo R.C."/>
            <person name="Labutti K."/>
            <person name="Haridas S."/>
            <person name="Kuo A."/>
            <person name="Salamov A."/>
            <person name="Ahrendt S.R."/>
            <person name="Lipzen A."/>
            <person name="Sullivan W."/>
            <person name="Andreopoulos W.B."/>
            <person name="Clum A."/>
            <person name="Lindquist E."/>
            <person name="Daum C."/>
            <person name="Ramamoorthy G.K."/>
            <person name="Gryganskyi A."/>
            <person name="Culley D."/>
            <person name="Magnuson J.K."/>
            <person name="James T.Y."/>
            <person name="O'Malley M.A."/>
            <person name="Stajich J.E."/>
            <person name="Spatafora J.W."/>
            <person name="Visel A."/>
            <person name="Grigoriev I.V."/>
        </authorList>
    </citation>
    <scope>NUCLEOTIDE SEQUENCE [LARGE SCALE GENOMIC DNA]</scope>
    <source>
        <strain evidence="2 3">NRRL 2496</strain>
    </source>
</reference>
<gene>
    <name evidence="2" type="ORF">BCR43DRAFT_482304</name>
</gene>
<dbReference type="STRING" id="13706.A0A1X2HTI1"/>
<keyword evidence="3" id="KW-1185">Reference proteome</keyword>
<dbReference type="InterPro" id="IPR039905">
    <property type="entry name" value="CD2BP2/Lin1"/>
</dbReference>
<dbReference type="PANTHER" id="PTHR13138:SF3">
    <property type="entry name" value="CD2 ANTIGEN CYTOPLASMIC TAIL-BINDING PROTEIN 2"/>
    <property type="match status" value="1"/>
</dbReference>
<dbReference type="EMBL" id="MCGN01000001">
    <property type="protein sequence ID" value="ORZ02869.1"/>
    <property type="molecule type" value="Genomic_DNA"/>
</dbReference>
<evidence type="ECO:0000313" key="2">
    <source>
        <dbReference type="EMBL" id="ORZ02869.1"/>
    </source>
</evidence>
<organism evidence="2 3">
    <name type="scientific">Syncephalastrum racemosum</name>
    <name type="common">Filamentous fungus</name>
    <dbReference type="NCBI Taxonomy" id="13706"/>
    <lineage>
        <taxon>Eukaryota</taxon>
        <taxon>Fungi</taxon>
        <taxon>Fungi incertae sedis</taxon>
        <taxon>Mucoromycota</taxon>
        <taxon>Mucoromycotina</taxon>
        <taxon>Mucoromycetes</taxon>
        <taxon>Mucorales</taxon>
        <taxon>Syncephalastraceae</taxon>
        <taxon>Syncephalastrum</taxon>
    </lineage>
</organism>
<evidence type="ECO:0000313" key="3">
    <source>
        <dbReference type="Proteomes" id="UP000242180"/>
    </source>
</evidence>
<feature type="compositionally biased region" description="Low complexity" evidence="1">
    <location>
        <begin position="294"/>
        <end position="304"/>
    </location>
</feature>
<feature type="compositionally biased region" description="Basic and acidic residues" evidence="1">
    <location>
        <begin position="55"/>
        <end position="78"/>
    </location>
</feature>
<dbReference type="AlphaFoldDB" id="A0A1X2HTI1"/>
<feature type="compositionally biased region" description="Acidic residues" evidence="1">
    <location>
        <begin position="103"/>
        <end position="112"/>
    </location>
</feature>
<dbReference type="GO" id="GO:0005682">
    <property type="term" value="C:U5 snRNP"/>
    <property type="evidence" value="ECO:0007669"/>
    <property type="project" value="InterPro"/>
</dbReference>
<feature type="compositionally biased region" description="Basic and acidic residues" evidence="1">
    <location>
        <begin position="194"/>
        <end position="238"/>
    </location>
</feature>
<evidence type="ECO:0008006" key="4">
    <source>
        <dbReference type="Google" id="ProtNLM"/>
    </source>
</evidence>
<accession>A0A1X2HTI1</accession>
<evidence type="ECO:0000256" key="1">
    <source>
        <dbReference type="SAM" id="MobiDB-lite"/>
    </source>
</evidence>
<dbReference type="PANTHER" id="PTHR13138">
    <property type="entry name" value="PROTEIN LIN1"/>
    <property type="match status" value="1"/>
</dbReference>
<dbReference type="OrthoDB" id="331341at2759"/>
<comment type="caution">
    <text evidence="2">The sequence shown here is derived from an EMBL/GenBank/DDBJ whole genome shotgun (WGS) entry which is preliminary data.</text>
</comment>
<dbReference type="OMA" id="GLADQMM"/>
<feature type="region of interest" description="Disordered" evidence="1">
    <location>
        <begin position="283"/>
        <end position="311"/>
    </location>
</feature>
<protein>
    <recommendedName>
        <fullName evidence="4">GYF domain-containing protein</fullName>
    </recommendedName>
</protein>